<dbReference type="AlphaFoldDB" id="A0A955HYV0"/>
<dbReference type="PANTHER" id="PTHR14413:SF16">
    <property type="entry name" value="LARGE RIBOSOMAL SUBUNIT PROTEIN BL17M"/>
    <property type="match status" value="1"/>
</dbReference>
<gene>
    <name evidence="6" type="ORF">KC622_01990</name>
</gene>
<evidence type="ECO:0000313" key="6">
    <source>
        <dbReference type="EMBL" id="MCA9375082.1"/>
    </source>
</evidence>
<keyword evidence="3" id="KW-0687">Ribonucleoprotein</keyword>
<name>A0A955HYV0_9BACT</name>
<reference evidence="6" key="2">
    <citation type="journal article" date="2021" name="Microbiome">
        <title>Successional dynamics and alternative stable states in a saline activated sludge microbial community over 9 years.</title>
        <authorList>
            <person name="Wang Y."/>
            <person name="Ye J."/>
            <person name="Ju F."/>
            <person name="Liu L."/>
            <person name="Boyd J.A."/>
            <person name="Deng Y."/>
            <person name="Parks D.H."/>
            <person name="Jiang X."/>
            <person name="Yin X."/>
            <person name="Woodcroft B.J."/>
            <person name="Tyson G.W."/>
            <person name="Hugenholtz P."/>
            <person name="Polz M.F."/>
            <person name="Zhang T."/>
        </authorList>
    </citation>
    <scope>NUCLEOTIDE SEQUENCE</scope>
    <source>
        <strain evidence="6">HKST-UBA16</strain>
    </source>
</reference>
<accession>A0A955HYV0</accession>
<dbReference type="SUPFAM" id="SSF64263">
    <property type="entry name" value="Prokaryotic ribosomal protein L17"/>
    <property type="match status" value="1"/>
</dbReference>
<feature type="non-terminal residue" evidence="6">
    <location>
        <position position="170"/>
    </location>
</feature>
<dbReference type="InterPro" id="IPR000456">
    <property type="entry name" value="Ribosomal_bL17"/>
</dbReference>
<dbReference type="GO" id="GO:0003735">
    <property type="term" value="F:structural constituent of ribosome"/>
    <property type="evidence" value="ECO:0007669"/>
    <property type="project" value="InterPro"/>
</dbReference>
<evidence type="ECO:0000256" key="3">
    <source>
        <dbReference type="ARBA" id="ARBA00023274"/>
    </source>
</evidence>
<evidence type="ECO:0000256" key="5">
    <source>
        <dbReference type="SAM" id="MobiDB-lite"/>
    </source>
</evidence>
<dbReference type="PANTHER" id="PTHR14413">
    <property type="entry name" value="RIBOSOMAL PROTEIN L17"/>
    <property type="match status" value="1"/>
</dbReference>
<comment type="similarity">
    <text evidence="1">Belongs to the bacterial ribosomal protein bL17 family.</text>
</comment>
<feature type="region of interest" description="Disordered" evidence="5">
    <location>
        <begin position="116"/>
        <end position="170"/>
    </location>
</feature>
<comment type="caution">
    <text evidence="6">The sequence shown here is derived from an EMBL/GenBank/DDBJ whole genome shotgun (WGS) entry which is preliminary data.</text>
</comment>
<dbReference type="GO" id="GO:0006412">
    <property type="term" value="P:translation"/>
    <property type="evidence" value="ECO:0007669"/>
    <property type="project" value="InterPro"/>
</dbReference>
<feature type="compositionally biased region" description="Basic and acidic residues" evidence="5">
    <location>
        <begin position="131"/>
        <end position="161"/>
    </location>
</feature>
<dbReference type="InterPro" id="IPR036373">
    <property type="entry name" value="Ribosomal_bL17_sf"/>
</dbReference>
<evidence type="ECO:0000256" key="2">
    <source>
        <dbReference type="ARBA" id="ARBA00022980"/>
    </source>
</evidence>
<evidence type="ECO:0000313" key="7">
    <source>
        <dbReference type="Proteomes" id="UP000748332"/>
    </source>
</evidence>
<reference evidence="6" key="1">
    <citation type="submission" date="2020-04" db="EMBL/GenBank/DDBJ databases">
        <authorList>
            <person name="Zhang T."/>
        </authorList>
    </citation>
    <scope>NUCLEOTIDE SEQUENCE</scope>
    <source>
        <strain evidence="6">HKST-UBA16</strain>
    </source>
</reference>
<protein>
    <recommendedName>
        <fullName evidence="4">50S ribosomal protein L17</fullName>
    </recommendedName>
</protein>
<keyword evidence="2" id="KW-0689">Ribosomal protein</keyword>
<dbReference type="GO" id="GO:0022625">
    <property type="term" value="C:cytosolic large ribosomal subunit"/>
    <property type="evidence" value="ECO:0007669"/>
    <property type="project" value="TreeGrafter"/>
</dbReference>
<sequence>MQKLLGRKKLGRKASHRRALVMNQLRSLFQHGELKTTSQKAKVLKANAESVISKARDSKNDLVTYRSMMNIFGGDGIAKAVIAYSKKSAASVQIRKVGFRDGDNAEVSRVSLMSFEKASKKKSKKSSSQKQDTKVKGKAAISKDDHDLEKAQAREEEEKISNKIGKSIKG</sequence>
<evidence type="ECO:0000256" key="4">
    <source>
        <dbReference type="ARBA" id="ARBA00035494"/>
    </source>
</evidence>
<dbReference type="Pfam" id="PF01196">
    <property type="entry name" value="Ribosomal_L17"/>
    <property type="match status" value="1"/>
</dbReference>
<evidence type="ECO:0000256" key="1">
    <source>
        <dbReference type="ARBA" id="ARBA00008777"/>
    </source>
</evidence>
<organism evidence="6 7">
    <name type="scientific">Candidatus Dojkabacteria bacterium</name>
    <dbReference type="NCBI Taxonomy" id="2099670"/>
    <lineage>
        <taxon>Bacteria</taxon>
        <taxon>Candidatus Dojkabacteria</taxon>
    </lineage>
</organism>
<dbReference type="Gene3D" id="3.90.1030.10">
    <property type="entry name" value="Ribosomal protein L17"/>
    <property type="match status" value="1"/>
</dbReference>
<dbReference type="EMBL" id="JAGQLM010000081">
    <property type="protein sequence ID" value="MCA9375082.1"/>
    <property type="molecule type" value="Genomic_DNA"/>
</dbReference>
<dbReference type="Proteomes" id="UP000748332">
    <property type="component" value="Unassembled WGS sequence"/>
</dbReference>
<proteinExistence type="inferred from homology"/>